<protein>
    <recommendedName>
        <fullName evidence="3">Antitoxin Xre/MbcA/ParS-like toxin-binding domain-containing protein</fullName>
    </recommendedName>
</protein>
<organism evidence="1 2">
    <name type="scientific">Inhella inkyongensis</name>
    <dbReference type="NCBI Taxonomy" id="392593"/>
    <lineage>
        <taxon>Bacteria</taxon>
        <taxon>Pseudomonadati</taxon>
        <taxon>Pseudomonadota</taxon>
        <taxon>Betaproteobacteria</taxon>
        <taxon>Burkholderiales</taxon>
        <taxon>Sphaerotilaceae</taxon>
        <taxon>Inhella</taxon>
    </lineage>
</organism>
<name>A0A840S9R7_9BURK</name>
<gene>
    <name evidence="1" type="ORF">HNQ51_003718</name>
</gene>
<dbReference type="RefSeq" id="WP_138855485.1">
    <property type="nucleotide sequence ID" value="NZ_CP040709.1"/>
</dbReference>
<evidence type="ECO:0008006" key="3">
    <source>
        <dbReference type="Google" id="ProtNLM"/>
    </source>
</evidence>
<evidence type="ECO:0000313" key="1">
    <source>
        <dbReference type="EMBL" id="MBB5206372.1"/>
    </source>
</evidence>
<sequence length="166" mass="18314">MFSDEQLIKSIVLALGSRPQSSHATGLLDLDVGRDITERMRHAAAMKIAAGTSWLTARQLFQRVGREPSHAPSVLGRWLRQGRTFALSCRGVRVYPAYSFEGSGQPIRCLREILCCLAGDEPVAIAAWFESRSSYLDGQRPREQIASHSARVVVAAQRHREGPSQG</sequence>
<dbReference type="OrthoDB" id="111944at2"/>
<dbReference type="Proteomes" id="UP000554837">
    <property type="component" value="Unassembled WGS sequence"/>
</dbReference>
<accession>A0A840S9R7</accession>
<proteinExistence type="predicted"/>
<keyword evidence="2" id="KW-1185">Reference proteome</keyword>
<dbReference type="AlphaFoldDB" id="A0A840S9R7"/>
<evidence type="ECO:0000313" key="2">
    <source>
        <dbReference type="Proteomes" id="UP000554837"/>
    </source>
</evidence>
<comment type="caution">
    <text evidence="1">The sequence shown here is derived from an EMBL/GenBank/DDBJ whole genome shotgun (WGS) entry which is preliminary data.</text>
</comment>
<reference evidence="1 2" key="1">
    <citation type="submission" date="2020-08" db="EMBL/GenBank/DDBJ databases">
        <title>Genomic Encyclopedia of Type Strains, Phase IV (KMG-IV): sequencing the most valuable type-strain genomes for metagenomic binning, comparative biology and taxonomic classification.</title>
        <authorList>
            <person name="Goeker M."/>
        </authorList>
    </citation>
    <scope>NUCLEOTIDE SEQUENCE [LARGE SCALE GENOMIC DNA]</scope>
    <source>
        <strain evidence="1 2">DSM 23958</strain>
    </source>
</reference>
<dbReference type="EMBL" id="JACHHO010000010">
    <property type="protein sequence ID" value="MBB5206372.1"/>
    <property type="molecule type" value="Genomic_DNA"/>
</dbReference>